<keyword evidence="4" id="KW-1185">Reference proteome</keyword>
<evidence type="ECO:0000256" key="1">
    <source>
        <dbReference type="SAM" id="MobiDB-lite"/>
    </source>
</evidence>
<evidence type="ECO:0000313" key="4">
    <source>
        <dbReference type="Proteomes" id="UP001201980"/>
    </source>
</evidence>
<keyword evidence="2" id="KW-1133">Transmembrane helix</keyword>
<dbReference type="Proteomes" id="UP001201980">
    <property type="component" value="Unassembled WGS sequence"/>
</dbReference>
<dbReference type="AlphaFoldDB" id="A0AAD5RID9"/>
<proteinExistence type="predicted"/>
<comment type="caution">
    <text evidence="3">The sequence shown here is derived from an EMBL/GenBank/DDBJ whole genome shotgun (WGS) entry which is preliminary data.</text>
</comment>
<accession>A0AAD5RID9</accession>
<name>A0AAD5RID9_9PEZI</name>
<protein>
    <submittedName>
        <fullName evidence="3">Uncharacterized protein</fullName>
    </submittedName>
</protein>
<gene>
    <name evidence="3" type="ORF">MKZ38_007835</name>
</gene>
<dbReference type="EMBL" id="JAKWBI020000518">
    <property type="protein sequence ID" value="KAJ2894195.1"/>
    <property type="molecule type" value="Genomic_DNA"/>
</dbReference>
<keyword evidence="2" id="KW-0812">Transmembrane</keyword>
<reference evidence="3" key="1">
    <citation type="submission" date="2022-07" db="EMBL/GenBank/DDBJ databases">
        <title>Draft genome sequence of Zalerion maritima ATCC 34329, a (micro)plastics degrading marine fungus.</title>
        <authorList>
            <person name="Paco A."/>
            <person name="Goncalves M.F.M."/>
            <person name="Rocha-Santos T.A.P."/>
            <person name="Alves A."/>
        </authorList>
    </citation>
    <scope>NUCLEOTIDE SEQUENCE</scope>
    <source>
        <strain evidence="3">ATCC 34329</strain>
    </source>
</reference>
<sequence>MSYVDNKETAPKGIMAGEKGHVVMVPVPVKARDYEAVDTTSRIKGYMISMFAFMCAVILAVCICTVFNELRYPDYVGNKDGTNQSLVVRDGIVPSQFIHGALDGNEVDVTVGVTETISPIPETGGAVNTGNIGTPIPVDTPHTWSVDHQNETTYLTVWTGTGTGVTSSATAPMFTTGTSINIPGVPDITPVIPSTCSEDEETDSSTAMGISGTVDTTVISTTIKTVLSSTKTSTHTVSVTEKPICEPEVITVTVTASSTPVATNPVPGAEVPETSSETSTETSTKAIIEPTVFTTIYDSSAVDPLTTTTIWDNTDSNSLIPITETSAGEVGSVGTCTSTGTGESMITPIPGNSTTTGISIFSTTTFTSTTTLRASGNETHVTATAGAVFLKLDSLSVVAAALPVAFYFL</sequence>
<keyword evidence="2" id="KW-0472">Membrane</keyword>
<feature type="transmembrane region" description="Helical" evidence="2">
    <location>
        <begin position="46"/>
        <end position="67"/>
    </location>
</feature>
<evidence type="ECO:0000313" key="3">
    <source>
        <dbReference type="EMBL" id="KAJ2894195.1"/>
    </source>
</evidence>
<organism evidence="3 4">
    <name type="scientific">Zalerion maritima</name>
    <dbReference type="NCBI Taxonomy" id="339359"/>
    <lineage>
        <taxon>Eukaryota</taxon>
        <taxon>Fungi</taxon>
        <taxon>Dikarya</taxon>
        <taxon>Ascomycota</taxon>
        <taxon>Pezizomycotina</taxon>
        <taxon>Sordariomycetes</taxon>
        <taxon>Lulworthiomycetidae</taxon>
        <taxon>Lulworthiales</taxon>
        <taxon>Lulworthiaceae</taxon>
        <taxon>Zalerion</taxon>
    </lineage>
</organism>
<feature type="compositionally biased region" description="Low complexity" evidence="1">
    <location>
        <begin position="273"/>
        <end position="283"/>
    </location>
</feature>
<feature type="region of interest" description="Disordered" evidence="1">
    <location>
        <begin position="261"/>
        <end position="283"/>
    </location>
</feature>
<evidence type="ECO:0000256" key="2">
    <source>
        <dbReference type="SAM" id="Phobius"/>
    </source>
</evidence>